<feature type="compositionally biased region" description="Polar residues" evidence="1">
    <location>
        <begin position="77"/>
        <end position="89"/>
    </location>
</feature>
<sequence length="96" mass="11276">MQQITQTMNEMIKIEKEKLQSIRKQTSQNDDSDQCKKNKKKKMTTETDENQNDGICVKATKKTRSKKKLNEVELKQSPRTTRRTTTVQSKRGRKKC</sequence>
<proteinExistence type="predicted"/>
<evidence type="ECO:0000313" key="3">
    <source>
        <dbReference type="Proteomes" id="UP000194236"/>
    </source>
</evidence>
<feature type="region of interest" description="Disordered" evidence="1">
    <location>
        <begin position="18"/>
        <end position="96"/>
    </location>
</feature>
<comment type="caution">
    <text evidence="2">The sequence shown here is derived from an EMBL/GenBank/DDBJ whole genome shotgun (WGS) entry which is preliminary data.</text>
</comment>
<dbReference type="Proteomes" id="UP000194236">
    <property type="component" value="Unassembled WGS sequence"/>
</dbReference>
<dbReference type="AlphaFoldDB" id="A0A1Y3BH11"/>
<keyword evidence="3" id="KW-1185">Reference proteome</keyword>
<accession>A0A1Y3BH11</accession>
<reference evidence="2 3" key="1">
    <citation type="submission" date="2017-03" db="EMBL/GenBank/DDBJ databases">
        <title>Genome Survey of Euroglyphus maynei.</title>
        <authorList>
            <person name="Arlian L.G."/>
            <person name="Morgan M.S."/>
            <person name="Rider S.D."/>
        </authorList>
    </citation>
    <scope>NUCLEOTIDE SEQUENCE [LARGE SCALE GENOMIC DNA]</scope>
    <source>
        <strain evidence="2">Arlian Lab</strain>
        <tissue evidence="2">Whole body</tissue>
    </source>
</reference>
<evidence type="ECO:0000256" key="1">
    <source>
        <dbReference type="SAM" id="MobiDB-lite"/>
    </source>
</evidence>
<evidence type="ECO:0000313" key="2">
    <source>
        <dbReference type="EMBL" id="OTF79437.1"/>
    </source>
</evidence>
<organism evidence="2 3">
    <name type="scientific">Euroglyphus maynei</name>
    <name type="common">Mayne's house dust mite</name>
    <dbReference type="NCBI Taxonomy" id="6958"/>
    <lineage>
        <taxon>Eukaryota</taxon>
        <taxon>Metazoa</taxon>
        <taxon>Ecdysozoa</taxon>
        <taxon>Arthropoda</taxon>
        <taxon>Chelicerata</taxon>
        <taxon>Arachnida</taxon>
        <taxon>Acari</taxon>
        <taxon>Acariformes</taxon>
        <taxon>Sarcoptiformes</taxon>
        <taxon>Astigmata</taxon>
        <taxon>Psoroptidia</taxon>
        <taxon>Analgoidea</taxon>
        <taxon>Pyroglyphidae</taxon>
        <taxon>Pyroglyphinae</taxon>
        <taxon>Euroglyphus</taxon>
    </lineage>
</organism>
<dbReference type="EMBL" id="MUJZ01023091">
    <property type="protein sequence ID" value="OTF79437.1"/>
    <property type="molecule type" value="Genomic_DNA"/>
</dbReference>
<name>A0A1Y3BH11_EURMA</name>
<protein>
    <submittedName>
        <fullName evidence="2">Uncharacterized protein</fullName>
    </submittedName>
</protein>
<gene>
    <name evidence="2" type="ORF">BLA29_009504</name>
</gene>